<dbReference type="PROSITE" id="PS51257">
    <property type="entry name" value="PROKAR_LIPOPROTEIN"/>
    <property type="match status" value="1"/>
</dbReference>
<evidence type="ECO:0000313" key="1">
    <source>
        <dbReference type="EMBL" id="QHI38862.1"/>
    </source>
</evidence>
<evidence type="ECO:0008006" key="3">
    <source>
        <dbReference type="Google" id="ProtNLM"/>
    </source>
</evidence>
<gene>
    <name evidence="1" type="ORF">IMCC3317_42620</name>
</gene>
<dbReference type="RefSeq" id="WP_160131390.1">
    <property type="nucleotide sequence ID" value="NZ_CP019288.1"/>
</dbReference>
<protein>
    <recommendedName>
        <fullName evidence="3">Lipoprotein</fullName>
    </recommendedName>
</protein>
<dbReference type="EMBL" id="CP019288">
    <property type="protein sequence ID" value="QHI38862.1"/>
    <property type="molecule type" value="Genomic_DNA"/>
</dbReference>
<dbReference type="Proteomes" id="UP000464657">
    <property type="component" value="Chromosome"/>
</dbReference>
<keyword evidence="2" id="KW-1185">Reference proteome</keyword>
<organism evidence="1 2">
    <name type="scientific">Kordia antarctica</name>
    <dbReference type="NCBI Taxonomy" id="1218801"/>
    <lineage>
        <taxon>Bacteria</taxon>
        <taxon>Pseudomonadati</taxon>
        <taxon>Bacteroidota</taxon>
        <taxon>Flavobacteriia</taxon>
        <taxon>Flavobacteriales</taxon>
        <taxon>Flavobacteriaceae</taxon>
        <taxon>Kordia</taxon>
    </lineage>
</organism>
<dbReference type="OrthoDB" id="1429200at2"/>
<reference evidence="1 2" key="1">
    <citation type="journal article" date="2013" name="Int. J. Syst. Evol. Microbiol.">
        <title>Kordia antarctica sp. nov., isolated from Antarctic seawater.</title>
        <authorList>
            <person name="Baek K."/>
            <person name="Choi A."/>
            <person name="Kang I."/>
            <person name="Lee K."/>
            <person name="Cho J.C."/>
        </authorList>
    </citation>
    <scope>NUCLEOTIDE SEQUENCE [LARGE SCALE GENOMIC DNA]</scope>
    <source>
        <strain evidence="1 2">IMCC3317</strain>
    </source>
</reference>
<evidence type="ECO:0000313" key="2">
    <source>
        <dbReference type="Proteomes" id="UP000464657"/>
    </source>
</evidence>
<accession>A0A7L4ZQI8</accession>
<dbReference type="AlphaFoldDB" id="A0A7L4ZQI8"/>
<dbReference type="KEGG" id="kan:IMCC3317_42620"/>
<proteinExistence type="predicted"/>
<name>A0A7L4ZQI8_9FLAO</name>
<sequence length="210" mass="24837">MRRQIITFGVFILIISFLLVGCTKYKLSITDLEWQPYLKGDILVFQSNMSEIDTVYITEINTYSNAEDHLAISSDHHETLFVSGLVTLARPKKDHLGNYYYKGGIKLLSMYADDDSHIEFELNKIGDSLRYASAKYTINEITKYYEESSKIDFNNIEDVVSMETSITYKIDYDLKNIWWSKEYGYVRYEYKNNYYWELKKFIRNGEDILK</sequence>